<dbReference type="Proteomes" id="UP000077037">
    <property type="component" value="Unassembled WGS sequence"/>
</dbReference>
<evidence type="ECO:0000256" key="1">
    <source>
        <dbReference type="SAM" id="Phobius"/>
    </source>
</evidence>
<organism evidence="2 3">
    <name type="scientific">Bordetella ansorpii</name>
    <dbReference type="NCBI Taxonomy" id="288768"/>
    <lineage>
        <taxon>Bacteria</taxon>
        <taxon>Pseudomonadati</taxon>
        <taxon>Pseudomonadota</taxon>
        <taxon>Betaproteobacteria</taxon>
        <taxon>Burkholderiales</taxon>
        <taxon>Alcaligenaceae</taxon>
        <taxon>Bordetella</taxon>
    </lineage>
</organism>
<evidence type="ECO:0000313" key="2">
    <source>
        <dbReference type="EMBL" id="SAI35250.1"/>
    </source>
</evidence>
<dbReference type="EMBL" id="FKBS01000014">
    <property type="protein sequence ID" value="SAI35250.1"/>
    <property type="molecule type" value="Genomic_DNA"/>
</dbReference>
<gene>
    <name evidence="2" type="ORF">SAMEA1982600_02890</name>
</gene>
<feature type="transmembrane region" description="Helical" evidence="1">
    <location>
        <begin position="314"/>
        <end position="333"/>
    </location>
</feature>
<name>A0A157PPM1_9BORD</name>
<proteinExistence type="predicted"/>
<dbReference type="AlphaFoldDB" id="A0A157PPM1"/>
<keyword evidence="1" id="KW-0812">Transmembrane</keyword>
<evidence type="ECO:0000313" key="3">
    <source>
        <dbReference type="Proteomes" id="UP000077037"/>
    </source>
</evidence>
<keyword evidence="1" id="KW-0472">Membrane</keyword>
<accession>A0A157PPM1</accession>
<sequence>MKKLDSPKPYLILGVICLALSFTDISPVGILIMVIGSSFVFVRRRFWRPLVVCRSDLISYRSASFGDAYLKLSYRPGDDCAYLTTGGSKKIREEIPVQLGSFQNAPALILPLGSWSGGNSHTETFNVQRTHVVPPSTDVGFTSTGDTVYVHRPAEFIPVNETETRTTYTHWLDLSFACRDGTRISQKTFRFFARVESARLFEEVLASINKCLAQATAVKEASPGSVLATAAVAPTMDALLERVRDKWRQANAGSLRARISRAGTGRYVLYFGWLMQIRWSSDSLMMLAACVIIASIMALVTMVRGDLRGGFKQLVLAVGGSAIVAVAASFLHTRVLGW</sequence>
<keyword evidence="1" id="KW-1133">Transmembrane helix</keyword>
<dbReference type="RefSeq" id="WP_066413449.1">
    <property type="nucleotide sequence ID" value="NZ_FKBS01000014.1"/>
</dbReference>
<protein>
    <submittedName>
        <fullName evidence="2">Uncharacterized protein</fullName>
    </submittedName>
</protein>
<feature type="transmembrane region" description="Helical" evidence="1">
    <location>
        <begin position="12"/>
        <end position="42"/>
    </location>
</feature>
<reference evidence="2 3" key="1">
    <citation type="submission" date="2016-03" db="EMBL/GenBank/DDBJ databases">
        <authorList>
            <consortium name="Pathogen Informatics"/>
        </authorList>
    </citation>
    <scope>NUCLEOTIDE SEQUENCE [LARGE SCALE GENOMIC DNA]</scope>
    <source>
        <strain evidence="2 3">NCTC13364</strain>
    </source>
</reference>
<feature type="transmembrane region" description="Helical" evidence="1">
    <location>
        <begin position="284"/>
        <end position="302"/>
    </location>
</feature>